<dbReference type="PANTHER" id="PTHR10961">
    <property type="entry name" value="PEROXISOMAL SARCOSINE OXIDASE"/>
    <property type="match status" value="1"/>
</dbReference>
<evidence type="ECO:0000256" key="2">
    <source>
        <dbReference type="ARBA" id="ARBA00010989"/>
    </source>
</evidence>
<keyword evidence="3" id="KW-0285">Flavoprotein</keyword>
<dbReference type="Proteomes" id="UP000492821">
    <property type="component" value="Unassembled WGS sequence"/>
</dbReference>
<comment type="cofactor">
    <cofactor evidence="1">
        <name>FAD</name>
        <dbReference type="ChEBI" id="CHEBI:57692"/>
    </cofactor>
</comment>
<dbReference type="PANTHER" id="PTHR10961:SF46">
    <property type="entry name" value="PEROXISOMAL SARCOSINE OXIDASE"/>
    <property type="match status" value="1"/>
</dbReference>
<reference evidence="7" key="1">
    <citation type="journal article" date="2013" name="Genetics">
        <title>The draft genome and transcriptome of Panagrellus redivivus are shaped by the harsh demands of a free-living lifestyle.</title>
        <authorList>
            <person name="Srinivasan J."/>
            <person name="Dillman A.R."/>
            <person name="Macchietto M.G."/>
            <person name="Heikkinen L."/>
            <person name="Lakso M."/>
            <person name="Fracchia K.M."/>
            <person name="Antoshechkin I."/>
            <person name="Mortazavi A."/>
            <person name="Wong G."/>
            <person name="Sternberg P.W."/>
        </authorList>
    </citation>
    <scope>NUCLEOTIDE SEQUENCE [LARGE SCALE GENOMIC DNA]</scope>
    <source>
        <strain evidence="7">MT8872</strain>
    </source>
</reference>
<protein>
    <submittedName>
        <fullName evidence="8">Sarcosine oxidasee (formaldehyde-forming)</fullName>
    </submittedName>
</protein>
<keyword evidence="4" id="KW-0274">FAD</keyword>
<dbReference type="GO" id="GO:0050031">
    <property type="term" value="F:L-pipecolate oxidase activity"/>
    <property type="evidence" value="ECO:0007669"/>
    <property type="project" value="TreeGrafter"/>
</dbReference>
<evidence type="ECO:0000256" key="5">
    <source>
        <dbReference type="ARBA" id="ARBA00023002"/>
    </source>
</evidence>
<dbReference type="SUPFAM" id="SSF51905">
    <property type="entry name" value="FAD/NAD(P)-binding domain"/>
    <property type="match status" value="1"/>
</dbReference>
<dbReference type="AlphaFoldDB" id="A0A7E4VPZ8"/>
<dbReference type="NCBIfam" id="NF008425">
    <property type="entry name" value="PRK11259.1"/>
    <property type="match status" value="1"/>
</dbReference>
<evidence type="ECO:0000259" key="6">
    <source>
        <dbReference type="Pfam" id="PF01266"/>
    </source>
</evidence>
<reference evidence="8" key="2">
    <citation type="submission" date="2020-10" db="UniProtKB">
        <authorList>
            <consortium name="WormBaseParasite"/>
        </authorList>
    </citation>
    <scope>IDENTIFICATION</scope>
</reference>
<comment type="similarity">
    <text evidence="2">Belongs to the MSOX/MTOX family.</text>
</comment>
<dbReference type="GO" id="GO:0033514">
    <property type="term" value="P:L-lysine catabolic process to acetyl-CoA via L-pipecolate"/>
    <property type="evidence" value="ECO:0007669"/>
    <property type="project" value="TreeGrafter"/>
</dbReference>
<dbReference type="GO" id="GO:0008115">
    <property type="term" value="F:sarcosine oxidase activity"/>
    <property type="evidence" value="ECO:0007669"/>
    <property type="project" value="TreeGrafter"/>
</dbReference>
<evidence type="ECO:0000256" key="3">
    <source>
        <dbReference type="ARBA" id="ARBA00022630"/>
    </source>
</evidence>
<feature type="domain" description="FAD dependent oxidoreductase" evidence="6">
    <location>
        <begin position="1"/>
        <end position="343"/>
    </location>
</feature>
<proteinExistence type="inferred from homology"/>
<dbReference type="Gene3D" id="3.50.50.60">
    <property type="entry name" value="FAD/NAD(P)-binding domain"/>
    <property type="match status" value="1"/>
</dbReference>
<keyword evidence="5" id="KW-0560">Oxidoreductase</keyword>
<evidence type="ECO:0000256" key="4">
    <source>
        <dbReference type="ARBA" id="ARBA00022827"/>
    </source>
</evidence>
<accession>A0A7E4VPZ8</accession>
<dbReference type="GO" id="GO:0005777">
    <property type="term" value="C:peroxisome"/>
    <property type="evidence" value="ECO:0007669"/>
    <property type="project" value="TreeGrafter"/>
</dbReference>
<dbReference type="InterPro" id="IPR006076">
    <property type="entry name" value="FAD-dep_OxRdtase"/>
</dbReference>
<dbReference type="SUPFAM" id="SSF54373">
    <property type="entry name" value="FAD-linked reductases, C-terminal domain"/>
    <property type="match status" value="1"/>
</dbReference>
<dbReference type="InterPro" id="IPR036188">
    <property type="entry name" value="FAD/NAD-bd_sf"/>
</dbReference>
<dbReference type="GO" id="GO:0050660">
    <property type="term" value="F:flavin adenine dinucleotide binding"/>
    <property type="evidence" value="ECO:0007669"/>
    <property type="project" value="InterPro"/>
</dbReference>
<evidence type="ECO:0000256" key="1">
    <source>
        <dbReference type="ARBA" id="ARBA00001974"/>
    </source>
</evidence>
<dbReference type="Pfam" id="PF01266">
    <property type="entry name" value="DAO"/>
    <property type="match status" value="1"/>
</dbReference>
<dbReference type="WBParaSite" id="Pan_g23585.t1">
    <property type="protein sequence ID" value="Pan_g23585.t1"/>
    <property type="gene ID" value="Pan_g23585"/>
</dbReference>
<organism evidence="7 8">
    <name type="scientific">Panagrellus redivivus</name>
    <name type="common">Microworm</name>
    <dbReference type="NCBI Taxonomy" id="6233"/>
    <lineage>
        <taxon>Eukaryota</taxon>
        <taxon>Metazoa</taxon>
        <taxon>Ecdysozoa</taxon>
        <taxon>Nematoda</taxon>
        <taxon>Chromadorea</taxon>
        <taxon>Rhabditida</taxon>
        <taxon>Tylenchina</taxon>
        <taxon>Panagrolaimomorpha</taxon>
        <taxon>Panagrolaimoidea</taxon>
        <taxon>Panagrolaimidae</taxon>
        <taxon>Panagrellus</taxon>
    </lineage>
</organism>
<sequence>MGSCTAYQLAKRGKKVLLLEQFELGHSKGSSHGASRIIRYAHTDPIYLPLAKAAYEEWDELARLSGDKLYHVCGLLWLSNPEATAVRAKVLHDYGVPHSVLTGTEVGKKFPHLRFDDSWHALYDPQAGYSHADRCVKAAQSQTLAFGGTIHDNEPVIHINPGPDHVDVLTAKTRYTAKKLIVTAGAWIPRLLTDLSVKLQPELIGLTFWKVKSNPQRFLPANNSPTLILTDKCDDFYVIPEVDYIGAIKCGVHFGIPINPNNKETTEVPQWVEDISADILKEHMPDIDSVEPMKKVRCLYTMTEDQNYVLDKHPIHRNIIIGGGFSGSGFKFGAIVGKILTKLALDEPTGFDLSPFSVTRKIEKVPSANARL</sequence>
<name>A0A7E4VPZ8_PANRE</name>
<evidence type="ECO:0000313" key="7">
    <source>
        <dbReference type="Proteomes" id="UP000492821"/>
    </source>
</evidence>
<dbReference type="Gene3D" id="3.30.9.10">
    <property type="entry name" value="D-Amino Acid Oxidase, subunit A, domain 2"/>
    <property type="match status" value="1"/>
</dbReference>
<evidence type="ECO:0000313" key="8">
    <source>
        <dbReference type="WBParaSite" id="Pan_g23585.t1"/>
    </source>
</evidence>
<keyword evidence="7" id="KW-1185">Reference proteome</keyword>
<dbReference type="InterPro" id="IPR045170">
    <property type="entry name" value="MTOX"/>
</dbReference>